<evidence type="ECO:0000256" key="1">
    <source>
        <dbReference type="SAM" id="Phobius"/>
    </source>
</evidence>
<dbReference type="AlphaFoldDB" id="A0A9P7UUD3"/>
<gene>
    <name evidence="2" type="ORF">E1B28_006898</name>
</gene>
<comment type="caution">
    <text evidence="2">The sequence shown here is derived from an EMBL/GenBank/DDBJ whole genome shotgun (WGS) entry which is preliminary data.</text>
</comment>
<sequence>MAQKYEREPGLGAGLNLLNLFGLDSTTARVWGAFIIVLVIAYFIIRFRYPCRSPSSLTEVVDRASKLFDECHAMGAFRRGDYDRYHIILQRLTSCASEIASRTHPNESNAPGQRSSLHRDYFEKTSFLWKRLKDIVDCHREARLLIRSLEVCLMRASHSRAQYQLLQRAPVPGYHVDAVV</sequence>
<keyword evidence="1" id="KW-1133">Transmembrane helix</keyword>
<keyword evidence="1" id="KW-0472">Membrane</keyword>
<keyword evidence="3" id="KW-1185">Reference proteome</keyword>
<dbReference type="Proteomes" id="UP001049176">
    <property type="component" value="Chromosome 4"/>
</dbReference>
<evidence type="ECO:0000313" key="2">
    <source>
        <dbReference type="EMBL" id="KAG7093211.1"/>
    </source>
</evidence>
<evidence type="ECO:0000313" key="3">
    <source>
        <dbReference type="Proteomes" id="UP001049176"/>
    </source>
</evidence>
<dbReference type="EMBL" id="CM032184">
    <property type="protein sequence ID" value="KAG7093211.1"/>
    <property type="molecule type" value="Genomic_DNA"/>
</dbReference>
<dbReference type="OrthoDB" id="3092782at2759"/>
<feature type="transmembrane region" description="Helical" evidence="1">
    <location>
        <begin position="28"/>
        <end position="45"/>
    </location>
</feature>
<name>A0A9P7UUD3_9AGAR</name>
<keyword evidence="1" id="KW-0812">Transmembrane</keyword>
<dbReference type="GeneID" id="66075974"/>
<accession>A0A9P7UUD3</accession>
<protein>
    <submittedName>
        <fullName evidence="2">Uncharacterized protein</fullName>
    </submittedName>
</protein>
<dbReference type="RefSeq" id="XP_043009681.1">
    <property type="nucleotide sequence ID" value="XM_043151601.1"/>
</dbReference>
<dbReference type="KEGG" id="more:E1B28_006898"/>
<organism evidence="2 3">
    <name type="scientific">Marasmius oreades</name>
    <name type="common">fairy-ring Marasmius</name>
    <dbReference type="NCBI Taxonomy" id="181124"/>
    <lineage>
        <taxon>Eukaryota</taxon>
        <taxon>Fungi</taxon>
        <taxon>Dikarya</taxon>
        <taxon>Basidiomycota</taxon>
        <taxon>Agaricomycotina</taxon>
        <taxon>Agaricomycetes</taxon>
        <taxon>Agaricomycetidae</taxon>
        <taxon>Agaricales</taxon>
        <taxon>Marasmiineae</taxon>
        <taxon>Marasmiaceae</taxon>
        <taxon>Marasmius</taxon>
    </lineage>
</organism>
<reference evidence="2" key="1">
    <citation type="journal article" date="2021" name="Genome Biol. Evol.">
        <title>The assembled and annotated genome of the fairy-ring fungus Marasmius oreades.</title>
        <authorList>
            <person name="Hiltunen M."/>
            <person name="Ament-Velasquez S.L."/>
            <person name="Johannesson H."/>
        </authorList>
    </citation>
    <scope>NUCLEOTIDE SEQUENCE</scope>
    <source>
        <strain evidence="2">03SP1</strain>
    </source>
</reference>
<proteinExistence type="predicted"/>